<sequence length="177" mass="19163">MLENDFFKFIVFNFFILVSVLFLTFVRSVFATEQDIYFSGTLLEDAVECTIIGGGNSIIDFGEDVYIANIDGVSYKKTPMPVSIRCNDDSNGIVEISFEGAGVGSGCDVLLCTSIEGLGLQLYAGEKKINLGKVLYSELINGNVDSPSFYAVPVKINDASLKSGDFFSVVTMIVGIL</sequence>
<keyword evidence="1" id="KW-0472">Membrane</keyword>
<dbReference type="InterPro" id="IPR036937">
    <property type="entry name" value="Adhesion_dom_fimbrial_sf"/>
</dbReference>
<dbReference type="SUPFAM" id="SSF49401">
    <property type="entry name" value="Bacterial adhesins"/>
    <property type="match status" value="1"/>
</dbReference>
<feature type="transmembrane region" description="Helical" evidence="1">
    <location>
        <begin position="6"/>
        <end position="26"/>
    </location>
</feature>
<organism evidence="2 3">
    <name type="scientific">Pantoea ananas</name>
    <name type="common">Erwinia uredovora</name>
    <dbReference type="NCBI Taxonomy" id="553"/>
    <lineage>
        <taxon>Bacteria</taxon>
        <taxon>Pseudomonadati</taxon>
        <taxon>Pseudomonadota</taxon>
        <taxon>Gammaproteobacteria</taxon>
        <taxon>Enterobacterales</taxon>
        <taxon>Erwiniaceae</taxon>
        <taxon>Pantoea</taxon>
    </lineage>
</organism>
<reference evidence="2" key="1">
    <citation type="submission" date="2020-07" db="EMBL/GenBank/DDBJ databases">
        <title>Genome Sequences for Panteoa spp. that cause Center Rot in Onions.</title>
        <authorList>
            <person name="Asselin J.A."/>
            <person name="Helmann T."/>
            <person name="Beer S."/>
            <person name="Stodghill P."/>
        </authorList>
    </citation>
    <scope>NUCLEOTIDE SEQUENCE</scope>
    <source>
        <strain evidence="2">OC5a</strain>
    </source>
</reference>
<keyword evidence="1" id="KW-0812">Transmembrane</keyword>
<name>A0A8A4K013_PANAN</name>
<dbReference type="EMBL" id="CP059084">
    <property type="protein sequence ID" value="QTC45305.1"/>
    <property type="molecule type" value="Genomic_DNA"/>
</dbReference>
<dbReference type="InterPro" id="IPR008966">
    <property type="entry name" value="Adhesion_dom_sf"/>
</dbReference>
<evidence type="ECO:0000256" key="1">
    <source>
        <dbReference type="SAM" id="Phobius"/>
    </source>
</evidence>
<dbReference type="AlphaFoldDB" id="A0A8A4K013"/>
<dbReference type="Gene3D" id="2.60.40.1090">
    <property type="entry name" value="Fimbrial-type adhesion domain"/>
    <property type="match status" value="1"/>
</dbReference>
<dbReference type="GO" id="GO:0007155">
    <property type="term" value="P:cell adhesion"/>
    <property type="evidence" value="ECO:0007669"/>
    <property type="project" value="InterPro"/>
</dbReference>
<gene>
    <name evidence="2" type="ORF">H0Z12_16545</name>
</gene>
<protein>
    <submittedName>
        <fullName evidence="2">Fimbrial protein</fullName>
    </submittedName>
</protein>
<dbReference type="Proteomes" id="UP000663901">
    <property type="component" value="Chromosome"/>
</dbReference>
<dbReference type="GO" id="GO:0009289">
    <property type="term" value="C:pilus"/>
    <property type="evidence" value="ECO:0007669"/>
    <property type="project" value="InterPro"/>
</dbReference>
<evidence type="ECO:0000313" key="3">
    <source>
        <dbReference type="Proteomes" id="UP000663901"/>
    </source>
</evidence>
<proteinExistence type="predicted"/>
<evidence type="ECO:0000313" key="2">
    <source>
        <dbReference type="EMBL" id="QTC45305.1"/>
    </source>
</evidence>
<keyword evidence="1" id="KW-1133">Transmembrane helix</keyword>
<accession>A0A8A4K013</accession>
<dbReference type="RefSeq" id="WP_072404243.1">
    <property type="nucleotide sequence ID" value="NZ_CP059084.1"/>
</dbReference>